<dbReference type="Pfam" id="PF23330">
    <property type="entry name" value="zf-C2H2_14"/>
    <property type="match status" value="1"/>
</dbReference>
<feature type="region of interest" description="Disordered" evidence="1">
    <location>
        <begin position="459"/>
        <end position="569"/>
    </location>
</feature>
<dbReference type="Proteomes" id="UP001152799">
    <property type="component" value="Chromosome 2"/>
</dbReference>
<sequence>MNRRMGGGNRLGGNNRPNFSQQPFHSGGGGVNPWQGGGGNQGGLIPQLSNQSLALALTSLLQPQQQQHHQQPPSLLSLNTAGGFSNNYGNRFGGGGISRNRDIRRHEPYNKNRGNFGRKKSPPRNQKGNQQKAKADGKKKGEKKPDGTTTAEEEDKNDSKRDWKDEKNNESKEGEEGDAEEKEPGNKEGKYGGVPSKYLSCFVCNKQMWDGESMGKHVRGRAHHEMLKALEESIHICVNILRENLRLAEERKAIEYNRQNRQRKFSQRRGGEPLMSHCAMCDLKFMGKITIHRRGEGHQRLKRYLHPTCRMCDKEYPSRIEWIEHCLTPEHLKRVHESTEKKLGDKDGDEIVEGGENEEEEPEAENNVELNLDPLLDETLSMEGEDVILEVDDNLENLTNRLPAYKKDRPLATNSLSEFVGWKCDLCHRSFADQDDADVHLKTKKHFYRFIEVIKDRHDREEKRKKAEKEAALKAEQEAKIKKENGEKEGEEVAEEGGEEAEGDQEMYDPSEATEEASIKEEKVEDLMDTSVPEEKVKEDQEVTKATPPVTPRVTRKTPAPKSKRGAKK</sequence>
<organism evidence="3 4">
    <name type="scientific">Ceutorhynchus assimilis</name>
    <name type="common">cabbage seed weevil</name>
    <dbReference type="NCBI Taxonomy" id="467358"/>
    <lineage>
        <taxon>Eukaryota</taxon>
        <taxon>Metazoa</taxon>
        <taxon>Ecdysozoa</taxon>
        <taxon>Arthropoda</taxon>
        <taxon>Hexapoda</taxon>
        <taxon>Insecta</taxon>
        <taxon>Pterygota</taxon>
        <taxon>Neoptera</taxon>
        <taxon>Endopterygota</taxon>
        <taxon>Coleoptera</taxon>
        <taxon>Polyphaga</taxon>
        <taxon>Cucujiformia</taxon>
        <taxon>Curculionidae</taxon>
        <taxon>Ceutorhynchinae</taxon>
        <taxon>Ceutorhynchus</taxon>
    </lineage>
</organism>
<accession>A0A9N9MH21</accession>
<feature type="compositionally biased region" description="Gly residues" evidence="1">
    <location>
        <begin position="1"/>
        <end position="11"/>
    </location>
</feature>
<dbReference type="InterPro" id="IPR056345">
    <property type="entry name" value="Znf-C2H2_CIZ1"/>
</dbReference>
<feature type="compositionally biased region" description="Acidic residues" evidence="1">
    <location>
        <begin position="347"/>
        <end position="366"/>
    </location>
</feature>
<protein>
    <recommendedName>
        <fullName evidence="2">C2H2-type domain-containing protein</fullName>
    </recommendedName>
</protein>
<feature type="compositionally biased region" description="Basic and acidic residues" evidence="1">
    <location>
        <begin position="157"/>
        <end position="174"/>
    </location>
</feature>
<feature type="compositionally biased region" description="Basic and acidic residues" evidence="1">
    <location>
        <begin position="335"/>
        <end position="346"/>
    </location>
</feature>
<dbReference type="GO" id="GO:0005634">
    <property type="term" value="C:nucleus"/>
    <property type="evidence" value="ECO:0007669"/>
    <property type="project" value="TreeGrafter"/>
</dbReference>
<proteinExistence type="predicted"/>
<feature type="compositionally biased region" description="Gly residues" evidence="1">
    <location>
        <begin position="26"/>
        <end position="42"/>
    </location>
</feature>
<dbReference type="PROSITE" id="PS00028">
    <property type="entry name" value="ZINC_FINGER_C2H2_1"/>
    <property type="match status" value="2"/>
</dbReference>
<name>A0A9N9MH21_9CUCU</name>
<dbReference type="EMBL" id="OU892278">
    <property type="protein sequence ID" value="CAG9764670.1"/>
    <property type="molecule type" value="Genomic_DNA"/>
</dbReference>
<evidence type="ECO:0000259" key="2">
    <source>
        <dbReference type="PROSITE" id="PS00028"/>
    </source>
</evidence>
<dbReference type="Pfam" id="PF12874">
    <property type="entry name" value="zf-met"/>
    <property type="match status" value="1"/>
</dbReference>
<dbReference type="PANTHER" id="PTHR15491:SF9">
    <property type="entry name" value="CIP1-INTERACTING ZINC FINGER PROTEIN"/>
    <property type="match status" value="1"/>
</dbReference>
<feature type="compositionally biased region" description="Basic and acidic residues" evidence="1">
    <location>
        <begin position="99"/>
        <end position="110"/>
    </location>
</feature>
<dbReference type="SMART" id="SM00355">
    <property type="entry name" value="ZnF_C2H2"/>
    <property type="match status" value="3"/>
</dbReference>
<feature type="region of interest" description="Disordered" evidence="1">
    <location>
        <begin position="1"/>
        <end position="46"/>
    </location>
</feature>
<feature type="region of interest" description="Disordered" evidence="1">
    <location>
        <begin position="335"/>
        <end position="366"/>
    </location>
</feature>
<gene>
    <name evidence="3" type="ORF">CEUTPL_LOCUS5304</name>
</gene>
<dbReference type="InterPro" id="IPR026811">
    <property type="entry name" value="CIZ1"/>
</dbReference>
<feature type="compositionally biased region" description="Polar residues" evidence="1">
    <location>
        <begin position="79"/>
        <end position="89"/>
    </location>
</feature>
<feature type="compositionally biased region" description="Basic and acidic residues" evidence="1">
    <location>
        <begin position="533"/>
        <end position="543"/>
    </location>
</feature>
<keyword evidence="4" id="KW-1185">Reference proteome</keyword>
<dbReference type="InterPro" id="IPR036236">
    <property type="entry name" value="Znf_C2H2_sf"/>
</dbReference>
<evidence type="ECO:0000256" key="1">
    <source>
        <dbReference type="SAM" id="MobiDB-lite"/>
    </source>
</evidence>
<dbReference type="OrthoDB" id="6378952at2759"/>
<dbReference type="SUPFAM" id="SSF57667">
    <property type="entry name" value="beta-beta-alpha zinc fingers"/>
    <property type="match status" value="2"/>
</dbReference>
<dbReference type="PANTHER" id="PTHR15491">
    <property type="match status" value="1"/>
</dbReference>
<feature type="domain" description="C2H2-type" evidence="2">
    <location>
        <begin position="424"/>
        <end position="446"/>
    </location>
</feature>
<evidence type="ECO:0000313" key="3">
    <source>
        <dbReference type="EMBL" id="CAG9764670.1"/>
    </source>
</evidence>
<dbReference type="AlphaFoldDB" id="A0A9N9MH21"/>
<feature type="region of interest" description="Disordered" evidence="1">
    <location>
        <begin position="62"/>
        <end position="191"/>
    </location>
</feature>
<reference evidence="3" key="1">
    <citation type="submission" date="2022-01" db="EMBL/GenBank/DDBJ databases">
        <authorList>
            <person name="King R."/>
        </authorList>
    </citation>
    <scope>NUCLEOTIDE SEQUENCE</scope>
</reference>
<feature type="compositionally biased region" description="Basic and acidic residues" evidence="1">
    <location>
        <begin position="459"/>
        <end position="488"/>
    </location>
</feature>
<feature type="compositionally biased region" description="Basic and acidic residues" evidence="1">
    <location>
        <begin position="517"/>
        <end position="526"/>
    </location>
</feature>
<dbReference type="InterPro" id="IPR013087">
    <property type="entry name" value="Znf_C2H2_type"/>
</dbReference>
<feature type="compositionally biased region" description="Basic and acidic residues" evidence="1">
    <location>
        <begin position="133"/>
        <end position="146"/>
    </location>
</feature>
<feature type="compositionally biased region" description="Acidic residues" evidence="1">
    <location>
        <begin position="489"/>
        <end position="515"/>
    </location>
</feature>
<feature type="compositionally biased region" description="Low complexity" evidence="1">
    <location>
        <begin position="62"/>
        <end position="78"/>
    </location>
</feature>
<feature type="domain" description="C2H2-type" evidence="2">
    <location>
        <begin position="201"/>
        <end position="223"/>
    </location>
</feature>
<evidence type="ECO:0000313" key="4">
    <source>
        <dbReference type="Proteomes" id="UP001152799"/>
    </source>
</evidence>